<dbReference type="PROSITE" id="PS51318">
    <property type="entry name" value="TAT"/>
    <property type="match status" value="1"/>
</dbReference>
<keyword evidence="1" id="KW-0732">Signal</keyword>
<evidence type="ECO:0000256" key="1">
    <source>
        <dbReference type="SAM" id="SignalP"/>
    </source>
</evidence>
<proteinExistence type="predicted"/>
<dbReference type="EMBL" id="NHRY01000227">
    <property type="protein sequence ID" value="PPQ29415.1"/>
    <property type="molecule type" value="Genomic_DNA"/>
</dbReference>
<dbReference type="Proteomes" id="UP000239724">
    <property type="component" value="Unassembled WGS sequence"/>
</dbReference>
<dbReference type="InterPro" id="IPR018759">
    <property type="entry name" value="BBP2_2"/>
</dbReference>
<reference evidence="2 3" key="1">
    <citation type="journal article" date="2018" name="Arch. Microbiol.">
        <title>New insights into the metabolic potential of the phototrophic purple bacterium Rhodopila globiformis DSM 161(T) from its draft genome sequence and evidence for a vanadium-dependent nitrogenase.</title>
        <authorList>
            <person name="Imhoff J.F."/>
            <person name="Rahn T."/>
            <person name="Kunzel S."/>
            <person name="Neulinger S.C."/>
        </authorList>
    </citation>
    <scope>NUCLEOTIDE SEQUENCE [LARGE SCALE GENOMIC DNA]</scope>
    <source>
        <strain evidence="2 3">DSM 161</strain>
    </source>
</reference>
<sequence length="427" mass="46228">MRRRSFLNRSLLAALGTAAAAAPAAADMLSTWIPDGVPGYGAAPGVTVASRLHPEQMSLGLRLDSFQIWPRLDQGFGYTSNVQAGTRQLGSWQIVTTPTLIINSDWSRNAFGAALSAQNMHYLSAPGQDWTNATVSAGGRIDLGADQVTLAASHLSLHEDRDRIDNLPTDQPVAFQVDDARVSYTLTRGRWSIIPSLQAARWSYGDATIQNAPADQSYRDRLVGEGAVTLRYEWAPLRNLLFVVRALGQDYLHMPFGQPTPNSAGYQMLGGFNYDANAVWHWRVLVGGEVRQFTASAYPQQNTLIADAAVTWSPTGLTTVGFTLDRETADAAQEGVSGLTYTAARLSIDHEILRNLVFRASAVLQQADFFQGGSQRGSTVGAALTWVMNRSLRLSLTYDQTDLQAVHGTTLPGYSGGLGLLTVRIGL</sequence>
<feature type="chain" id="PRO_5015720506" evidence="1">
    <location>
        <begin position="27"/>
        <end position="427"/>
    </location>
</feature>
<dbReference type="Pfam" id="PF10082">
    <property type="entry name" value="BBP2_2"/>
    <property type="match status" value="1"/>
</dbReference>
<dbReference type="OrthoDB" id="7398962at2"/>
<feature type="signal peptide" evidence="1">
    <location>
        <begin position="1"/>
        <end position="26"/>
    </location>
</feature>
<accession>A0A2S6N472</accession>
<evidence type="ECO:0000313" key="2">
    <source>
        <dbReference type="EMBL" id="PPQ29415.1"/>
    </source>
</evidence>
<comment type="caution">
    <text evidence="2">The sequence shown here is derived from an EMBL/GenBank/DDBJ whole genome shotgun (WGS) entry which is preliminary data.</text>
</comment>
<dbReference type="RefSeq" id="WP_104520891.1">
    <property type="nucleotide sequence ID" value="NZ_NHRY01000227.1"/>
</dbReference>
<dbReference type="InterPro" id="IPR006311">
    <property type="entry name" value="TAT_signal"/>
</dbReference>
<evidence type="ECO:0000313" key="3">
    <source>
        <dbReference type="Proteomes" id="UP000239724"/>
    </source>
</evidence>
<dbReference type="AlphaFoldDB" id="A0A2S6N472"/>
<protein>
    <submittedName>
        <fullName evidence="2">Uncharacterized protein</fullName>
    </submittedName>
</protein>
<keyword evidence="3" id="KW-1185">Reference proteome</keyword>
<name>A0A2S6N472_RHOGL</name>
<organism evidence="2 3">
    <name type="scientific">Rhodopila globiformis</name>
    <name type="common">Rhodopseudomonas globiformis</name>
    <dbReference type="NCBI Taxonomy" id="1071"/>
    <lineage>
        <taxon>Bacteria</taxon>
        <taxon>Pseudomonadati</taxon>
        <taxon>Pseudomonadota</taxon>
        <taxon>Alphaproteobacteria</taxon>
        <taxon>Acetobacterales</taxon>
        <taxon>Acetobacteraceae</taxon>
        <taxon>Rhodopila</taxon>
    </lineage>
</organism>
<gene>
    <name evidence="2" type="ORF">CCS01_21595</name>
</gene>